<dbReference type="Proteomes" id="UP000265566">
    <property type="component" value="Chromosome 1"/>
</dbReference>
<reference evidence="2" key="1">
    <citation type="journal article" date="2018" name="Nat. Plants">
        <title>Whole-genome landscape of Medicago truncatula symbiotic genes.</title>
        <authorList>
            <person name="Pecrix Y."/>
            <person name="Staton S.E."/>
            <person name="Sallet E."/>
            <person name="Lelandais-Briere C."/>
            <person name="Moreau S."/>
            <person name="Carrere S."/>
            <person name="Blein T."/>
            <person name="Jardinaud M.F."/>
            <person name="Latrasse D."/>
            <person name="Zouine M."/>
            <person name="Zahm M."/>
            <person name="Kreplak J."/>
            <person name="Mayjonade B."/>
            <person name="Satge C."/>
            <person name="Perez M."/>
            <person name="Cauet S."/>
            <person name="Marande W."/>
            <person name="Chantry-Darmon C."/>
            <person name="Lopez-Roques C."/>
            <person name="Bouchez O."/>
            <person name="Berard A."/>
            <person name="Debelle F."/>
            <person name="Munos S."/>
            <person name="Bendahmane A."/>
            <person name="Berges H."/>
            <person name="Niebel A."/>
            <person name="Buitink J."/>
            <person name="Frugier F."/>
            <person name="Benhamed M."/>
            <person name="Crespi M."/>
            <person name="Gouzy J."/>
            <person name="Gamas P."/>
        </authorList>
    </citation>
    <scope>NUCLEOTIDE SEQUENCE [LARGE SCALE GENOMIC DNA]</scope>
    <source>
        <strain evidence="2">cv. Jemalong A17</strain>
    </source>
</reference>
<evidence type="ECO:0000313" key="1">
    <source>
        <dbReference type="EMBL" id="RHN78667.1"/>
    </source>
</evidence>
<evidence type="ECO:0000313" key="2">
    <source>
        <dbReference type="Proteomes" id="UP000265566"/>
    </source>
</evidence>
<proteinExistence type="predicted"/>
<gene>
    <name evidence="1" type="ORF">MtrunA17_Chr1g0168441</name>
</gene>
<comment type="caution">
    <text evidence="1">The sequence shown here is derived from an EMBL/GenBank/DDBJ whole genome shotgun (WGS) entry which is preliminary data.</text>
</comment>
<dbReference type="AlphaFoldDB" id="A0A396JVE8"/>
<sequence length="58" mass="6673">MMMKSLDLTSTLTVNLFILGDSTIDQLIPNCFTSVQWDMRIKYSNVTSSLTVNFIHTW</sequence>
<name>A0A396JVE8_MEDTR</name>
<dbReference type="Gramene" id="rna2303">
    <property type="protein sequence ID" value="RHN78667.1"/>
    <property type="gene ID" value="gene2303"/>
</dbReference>
<accession>A0A396JVE8</accession>
<organism evidence="1 2">
    <name type="scientific">Medicago truncatula</name>
    <name type="common">Barrel medic</name>
    <name type="synonym">Medicago tribuloides</name>
    <dbReference type="NCBI Taxonomy" id="3880"/>
    <lineage>
        <taxon>Eukaryota</taxon>
        <taxon>Viridiplantae</taxon>
        <taxon>Streptophyta</taxon>
        <taxon>Embryophyta</taxon>
        <taxon>Tracheophyta</taxon>
        <taxon>Spermatophyta</taxon>
        <taxon>Magnoliopsida</taxon>
        <taxon>eudicotyledons</taxon>
        <taxon>Gunneridae</taxon>
        <taxon>Pentapetalae</taxon>
        <taxon>rosids</taxon>
        <taxon>fabids</taxon>
        <taxon>Fabales</taxon>
        <taxon>Fabaceae</taxon>
        <taxon>Papilionoideae</taxon>
        <taxon>50 kb inversion clade</taxon>
        <taxon>NPAAA clade</taxon>
        <taxon>Hologalegina</taxon>
        <taxon>IRL clade</taxon>
        <taxon>Trifolieae</taxon>
        <taxon>Medicago</taxon>
    </lineage>
</organism>
<protein>
    <submittedName>
        <fullName evidence="1">Uncharacterized protein</fullName>
    </submittedName>
</protein>
<dbReference type="EMBL" id="PSQE01000001">
    <property type="protein sequence ID" value="RHN78667.1"/>
    <property type="molecule type" value="Genomic_DNA"/>
</dbReference>